<dbReference type="PANTHER" id="PTHR11467:SF162">
    <property type="entry name" value="HMG-Y-RELATED PROTEIN A"/>
    <property type="match status" value="1"/>
</dbReference>
<keyword evidence="3" id="KW-0238">DNA-binding</keyword>
<dbReference type="PRINTS" id="PR00929">
    <property type="entry name" value="ATHOOK"/>
</dbReference>
<evidence type="ECO:0000313" key="7">
    <source>
        <dbReference type="EMBL" id="KAF6150212.1"/>
    </source>
</evidence>
<comment type="caution">
    <text evidence="7">The sequence shown here is derived from an EMBL/GenBank/DDBJ whole genome shotgun (WGS) entry which is preliminary data.</text>
</comment>
<keyword evidence="2" id="KW-0677">Repeat</keyword>
<keyword evidence="4" id="KW-0539">Nucleus</keyword>
<sequence length="197" mass="21253">MATEEVNKPQSSLPPYSEMIFAAISEEEEGSSSKSAISKHIELTYEGLLPEDHITLLSHHLNKMKDSGELVLTKNNDYMLPTAPTPKRGRGRPPKAKKDSSLPPKVAAVTLTPSRGRGRPPKAKELSDDVLVVPVAPVAEKETSVGSPKRGRGRPPKKPRTDEEAKMTVAESKVVMGSGRPRGRPPKVKPQLGTVGV</sequence>
<evidence type="ECO:0000256" key="3">
    <source>
        <dbReference type="ARBA" id="ARBA00023125"/>
    </source>
</evidence>
<comment type="subcellular location">
    <subcellularLocation>
        <location evidence="1">Nucleus</location>
    </subcellularLocation>
</comment>
<evidence type="ECO:0000313" key="8">
    <source>
        <dbReference type="Proteomes" id="UP000541444"/>
    </source>
</evidence>
<dbReference type="OrthoDB" id="1110759at2759"/>
<organism evidence="7 8">
    <name type="scientific">Kingdonia uniflora</name>
    <dbReference type="NCBI Taxonomy" id="39325"/>
    <lineage>
        <taxon>Eukaryota</taxon>
        <taxon>Viridiplantae</taxon>
        <taxon>Streptophyta</taxon>
        <taxon>Embryophyta</taxon>
        <taxon>Tracheophyta</taxon>
        <taxon>Spermatophyta</taxon>
        <taxon>Magnoliopsida</taxon>
        <taxon>Ranunculales</taxon>
        <taxon>Circaeasteraceae</taxon>
        <taxon>Kingdonia</taxon>
    </lineage>
</organism>
<accession>A0A7J7M5U9</accession>
<evidence type="ECO:0000256" key="5">
    <source>
        <dbReference type="SAM" id="MobiDB-lite"/>
    </source>
</evidence>
<dbReference type="Proteomes" id="UP000541444">
    <property type="component" value="Unassembled WGS sequence"/>
</dbReference>
<evidence type="ECO:0000256" key="4">
    <source>
        <dbReference type="ARBA" id="ARBA00023242"/>
    </source>
</evidence>
<evidence type="ECO:0000256" key="2">
    <source>
        <dbReference type="ARBA" id="ARBA00022737"/>
    </source>
</evidence>
<feature type="compositionally biased region" description="Basic residues" evidence="5">
    <location>
        <begin position="149"/>
        <end position="158"/>
    </location>
</feature>
<name>A0A7J7M5U9_9MAGN</name>
<dbReference type="GO" id="GO:0000786">
    <property type="term" value="C:nucleosome"/>
    <property type="evidence" value="ECO:0007669"/>
    <property type="project" value="InterPro"/>
</dbReference>
<dbReference type="GO" id="GO:0045910">
    <property type="term" value="P:negative regulation of DNA recombination"/>
    <property type="evidence" value="ECO:0007669"/>
    <property type="project" value="TreeGrafter"/>
</dbReference>
<feature type="region of interest" description="Disordered" evidence="5">
    <location>
        <begin position="75"/>
        <end position="197"/>
    </location>
</feature>
<proteinExistence type="predicted"/>
<dbReference type="SUPFAM" id="SSF46785">
    <property type="entry name" value="Winged helix' DNA-binding domain"/>
    <property type="match status" value="1"/>
</dbReference>
<dbReference type="SMART" id="SM00526">
    <property type="entry name" value="H15"/>
    <property type="match status" value="1"/>
</dbReference>
<dbReference type="EMBL" id="JACGCM010001752">
    <property type="protein sequence ID" value="KAF6150212.1"/>
    <property type="molecule type" value="Genomic_DNA"/>
</dbReference>
<feature type="compositionally biased region" description="Low complexity" evidence="5">
    <location>
        <begin position="129"/>
        <end position="138"/>
    </location>
</feature>
<dbReference type="GO" id="GO:0030261">
    <property type="term" value="P:chromosome condensation"/>
    <property type="evidence" value="ECO:0007669"/>
    <property type="project" value="TreeGrafter"/>
</dbReference>
<dbReference type="Pfam" id="PF02178">
    <property type="entry name" value="AT_hook"/>
    <property type="match status" value="4"/>
</dbReference>
<dbReference type="Gene3D" id="1.10.10.10">
    <property type="entry name" value="Winged helix-like DNA-binding domain superfamily/Winged helix DNA-binding domain"/>
    <property type="match status" value="1"/>
</dbReference>
<dbReference type="PANTHER" id="PTHR11467">
    <property type="entry name" value="HISTONE H1"/>
    <property type="match status" value="1"/>
</dbReference>
<dbReference type="InterPro" id="IPR036390">
    <property type="entry name" value="WH_DNA-bd_sf"/>
</dbReference>
<dbReference type="InterPro" id="IPR005818">
    <property type="entry name" value="Histone_H1/H5_H15"/>
</dbReference>
<evidence type="ECO:0000256" key="1">
    <source>
        <dbReference type="ARBA" id="ARBA00004123"/>
    </source>
</evidence>
<dbReference type="InterPro" id="IPR000116">
    <property type="entry name" value="HMGA"/>
</dbReference>
<dbReference type="InterPro" id="IPR017956">
    <property type="entry name" value="AT_hook_DNA-bd_motif"/>
</dbReference>
<dbReference type="InterPro" id="IPR036388">
    <property type="entry name" value="WH-like_DNA-bd_sf"/>
</dbReference>
<dbReference type="GO" id="GO:0005730">
    <property type="term" value="C:nucleolus"/>
    <property type="evidence" value="ECO:0007669"/>
    <property type="project" value="TreeGrafter"/>
</dbReference>
<dbReference type="GO" id="GO:0006355">
    <property type="term" value="P:regulation of DNA-templated transcription"/>
    <property type="evidence" value="ECO:0007669"/>
    <property type="project" value="InterPro"/>
</dbReference>
<dbReference type="GO" id="GO:0031492">
    <property type="term" value="F:nucleosomal DNA binding"/>
    <property type="evidence" value="ECO:0007669"/>
    <property type="project" value="TreeGrafter"/>
</dbReference>
<dbReference type="Pfam" id="PF00538">
    <property type="entry name" value="Linker_histone"/>
    <property type="match status" value="1"/>
</dbReference>
<keyword evidence="8" id="KW-1185">Reference proteome</keyword>
<dbReference type="GO" id="GO:0003690">
    <property type="term" value="F:double-stranded DNA binding"/>
    <property type="evidence" value="ECO:0007669"/>
    <property type="project" value="TreeGrafter"/>
</dbReference>
<evidence type="ECO:0000259" key="6">
    <source>
        <dbReference type="PROSITE" id="PS51504"/>
    </source>
</evidence>
<gene>
    <name evidence="7" type="ORF">GIB67_000086</name>
</gene>
<dbReference type="PRINTS" id="PR00930">
    <property type="entry name" value="HIGHMOBLTYIY"/>
</dbReference>
<protein>
    <recommendedName>
        <fullName evidence="6">H15 domain-containing protein</fullName>
    </recommendedName>
</protein>
<dbReference type="GO" id="GO:0006334">
    <property type="term" value="P:nucleosome assembly"/>
    <property type="evidence" value="ECO:0007669"/>
    <property type="project" value="InterPro"/>
</dbReference>
<dbReference type="PROSITE" id="PS51504">
    <property type="entry name" value="H15"/>
    <property type="match status" value="1"/>
</dbReference>
<feature type="domain" description="H15" evidence="6">
    <location>
        <begin position="12"/>
        <end position="82"/>
    </location>
</feature>
<dbReference type="SMART" id="SM00384">
    <property type="entry name" value="AT_hook"/>
    <property type="match status" value="4"/>
</dbReference>
<reference evidence="7 8" key="1">
    <citation type="journal article" date="2020" name="IScience">
        <title>Genome Sequencing of the Endangered Kingdonia uniflora (Circaeasteraceae, Ranunculales) Reveals Potential Mechanisms of Evolutionary Specialization.</title>
        <authorList>
            <person name="Sun Y."/>
            <person name="Deng T."/>
            <person name="Zhang A."/>
            <person name="Moore M.J."/>
            <person name="Landis J.B."/>
            <person name="Lin N."/>
            <person name="Zhang H."/>
            <person name="Zhang X."/>
            <person name="Huang J."/>
            <person name="Zhang X."/>
            <person name="Sun H."/>
            <person name="Wang H."/>
        </authorList>
    </citation>
    <scope>NUCLEOTIDE SEQUENCE [LARGE SCALE GENOMIC DNA]</scope>
    <source>
        <strain evidence="7">TB1705</strain>
        <tissue evidence="7">Leaf</tissue>
    </source>
</reference>
<dbReference type="AlphaFoldDB" id="A0A7J7M5U9"/>